<feature type="compositionally biased region" description="Acidic residues" evidence="1">
    <location>
        <begin position="151"/>
        <end position="161"/>
    </location>
</feature>
<feature type="region of interest" description="Disordered" evidence="1">
    <location>
        <begin position="744"/>
        <end position="768"/>
    </location>
</feature>
<gene>
    <name evidence="3" type="ORF">THAOC_22062</name>
</gene>
<feature type="compositionally biased region" description="Basic and acidic residues" evidence="1">
    <location>
        <begin position="326"/>
        <end position="341"/>
    </location>
</feature>
<dbReference type="Pfam" id="PF13306">
    <property type="entry name" value="LRR_5"/>
    <property type="match status" value="3"/>
</dbReference>
<dbReference type="InterPro" id="IPR053139">
    <property type="entry name" value="Surface_bspA-like"/>
</dbReference>
<feature type="region of interest" description="Disordered" evidence="1">
    <location>
        <begin position="593"/>
        <end position="658"/>
    </location>
</feature>
<feature type="domain" description="DUF4110" evidence="2">
    <location>
        <begin position="667"/>
        <end position="763"/>
    </location>
</feature>
<dbReference type="OrthoDB" id="4447at2759"/>
<protein>
    <recommendedName>
        <fullName evidence="2">DUF4110 domain-containing protein</fullName>
    </recommendedName>
</protein>
<dbReference type="Gene3D" id="3.80.10.10">
    <property type="entry name" value="Ribonuclease Inhibitor"/>
    <property type="match status" value="5"/>
</dbReference>
<organism evidence="3 4">
    <name type="scientific">Thalassiosira oceanica</name>
    <name type="common">Marine diatom</name>
    <dbReference type="NCBI Taxonomy" id="159749"/>
    <lineage>
        <taxon>Eukaryota</taxon>
        <taxon>Sar</taxon>
        <taxon>Stramenopiles</taxon>
        <taxon>Ochrophyta</taxon>
        <taxon>Bacillariophyta</taxon>
        <taxon>Coscinodiscophyceae</taxon>
        <taxon>Thalassiosirophycidae</taxon>
        <taxon>Thalassiosirales</taxon>
        <taxon>Thalassiosiraceae</taxon>
        <taxon>Thalassiosira</taxon>
    </lineage>
</organism>
<feature type="region of interest" description="Disordered" evidence="1">
    <location>
        <begin position="143"/>
        <end position="503"/>
    </location>
</feature>
<dbReference type="InterPro" id="IPR025183">
    <property type="entry name" value="DUF4110"/>
</dbReference>
<feature type="compositionally biased region" description="Basic residues" evidence="1">
    <location>
        <begin position="754"/>
        <end position="768"/>
    </location>
</feature>
<feature type="compositionally biased region" description="Low complexity" evidence="1">
    <location>
        <begin position="247"/>
        <end position="268"/>
    </location>
</feature>
<feature type="compositionally biased region" description="Basic and acidic residues" evidence="1">
    <location>
        <begin position="221"/>
        <end position="244"/>
    </location>
</feature>
<dbReference type="eggNOG" id="KOG1230">
    <property type="taxonomic scope" value="Eukaryota"/>
</dbReference>
<feature type="region of interest" description="Disordered" evidence="1">
    <location>
        <begin position="1"/>
        <end position="110"/>
    </location>
</feature>
<proteinExistence type="predicted"/>
<evidence type="ECO:0000313" key="4">
    <source>
        <dbReference type="Proteomes" id="UP000266841"/>
    </source>
</evidence>
<dbReference type="InterPro" id="IPR015915">
    <property type="entry name" value="Kelch-typ_b-propeller"/>
</dbReference>
<dbReference type="EMBL" id="AGNL01026863">
    <property type="protein sequence ID" value="EJK57858.1"/>
    <property type="molecule type" value="Genomic_DNA"/>
</dbReference>
<feature type="compositionally biased region" description="Acidic residues" evidence="1">
    <location>
        <begin position="608"/>
        <end position="627"/>
    </location>
</feature>
<feature type="compositionally biased region" description="Basic residues" evidence="1">
    <location>
        <begin position="1"/>
        <end position="11"/>
    </location>
</feature>
<feature type="compositionally biased region" description="Basic and acidic residues" evidence="1">
    <location>
        <begin position="645"/>
        <end position="658"/>
    </location>
</feature>
<reference evidence="3 4" key="1">
    <citation type="journal article" date="2012" name="Genome Biol.">
        <title>Genome and low-iron response of an oceanic diatom adapted to chronic iron limitation.</title>
        <authorList>
            <person name="Lommer M."/>
            <person name="Specht M."/>
            <person name="Roy A.S."/>
            <person name="Kraemer L."/>
            <person name="Andreson R."/>
            <person name="Gutowska M.A."/>
            <person name="Wolf J."/>
            <person name="Bergner S.V."/>
            <person name="Schilhabel M.B."/>
            <person name="Klostermeier U.C."/>
            <person name="Beiko R.G."/>
            <person name="Rosenstiel P."/>
            <person name="Hippler M."/>
            <person name="Laroche J."/>
        </authorList>
    </citation>
    <scope>NUCLEOTIDE SEQUENCE [LARGE SCALE GENOMIC DNA]</scope>
    <source>
        <strain evidence="3 4">CCMP1005</strain>
    </source>
</reference>
<feature type="compositionally biased region" description="Basic and acidic residues" evidence="1">
    <location>
        <begin position="701"/>
        <end position="715"/>
    </location>
</feature>
<evidence type="ECO:0000313" key="3">
    <source>
        <dbReference type="EMBL" id="EJK57858.1"/>
    </source>
</evidence>
<dbReference type="Pfam" id="PF13422">
    <property type="entry name" value="DUF4110"/>
    <property type="match status" value="1"/>
</dbReference>
<feature type="compositionally biased region" description="Basic and acidic residues" evidence="1">
    <location>
        <begin position="12"/>
        <end position="43"/>
    </location>
</feature>
<dbReference type="InterPro" id="IPR032675">
    <property type="entry name" value="LRR_dom_sf"/>
</dbReference>
<dbReference type="Proteomes" id="UP000266841">
    <property type="component" value="Unassembled WGS sequence"/>
</dbReference>
<name>K0RVK6_THAOC</name>
<feature type="compositionally biased region" description="Gly residues" evidence="1">
    <location>
        <begin position="403"/>
        <end position="431"/>
    </location>
</feature>
<feature type="compositionally biased region" description="Low complexity" evidence="1">
    <location>
        <begin position="483"/>
        <end position="493"/>
    </location>
</feature>
<dbReference type="SUPFAM" id="SSF117281">
    <property type="entry name" value="Kelch motif"/>
    <property type="match status" value="1"/>
</dbReference>
<evidence type="ECO:0000256" key="1">
    <source>
        <dbReference type="SAM" id="MobiDB-lite"/>
    </source>
</evidence>
<comment type="caution">
    <text evidence="3">The sequence shown here is derived from an EMBL/GenBank/DDBJ whole genome shotgun (WGS) entry which is preliminary data.</text>
</comment>
<dbReference type="SUPFAM" id="SSF52058">
    <property type="entry name" value="L domain-like"/>
    <property type="match status" value="2"/>
</dbReference>
<dbReference type="InterPro" id="IPR026906">
    <property type="entry name" value="LRR_5"/>
</dbReference>
<feature type="region of interest" description="Disordered" evidence="1">
    <location>
        <begin position="696"/>
        <end position="715"/>
    </location>
</feature>
<sequence>MGGKRDKKKKSKDPLRKAQLAAKKDAKADRAALKRLKKEEERLGSLSVSDGDRDDAGGSKNKKRGGGKQDAGSTDLDAILESYRTRTGELETAELEDAGTAFPGPPRGNFTLTPVPGGCMYLYGGEYYDGRENLVMDEMLRWDPDARPADGGDDDGDDGDGDDKGNAETVNTGRRGAPREERTQGRRLEAVHARLRGVPRGAEERDALVQRRPRVRLPDVYVDRAEVRKVGEGAAREVRGERGGLRGPVRGARGVRRVQQGQGRPKQQQQRRRRAAGDPVRGHHPHGLLGPAPQVPPPRRRIRPGRRDQPPELGEGDPEGGVPEPPRGHELRGTPEQDARLRRSQRPRGRPPQDGERVLRRPLRARHGEEEVVQDEAQEGRRRGEEEEEEEGGRRRCRRGGEGGRGSGRGQRRGGGGGAGGRREGQGGGLVRVGPQQAPARHVRIHRRGREPTGPRPGTDGPRRDAGGPDASPAAEKPRDPPRSAAAAPQSKQDGAPAAAPGVVHRSSVMAVDSSTGRPAPVARPAPLPRINSAAAVRGSTLYVLGGVLEVGDREVTLDDGWSYDLNGRDGWTCLWPGTMHRQVWRGIDSDVDGDSYVSSDQGGELDGGSESEDEGGGFDTIDEDGPEAGMTEEERKKAKKAAKKEKEKEKRRGIRHEIASLKERLGVDDESRTPRAGEAVADFYSRTADTWNADAAASSETRDAADRGEAMSAKEVKRAGFEMARARYDELRPALERLAELEGEERDGDERRAARKEKKSKKKKDRGRVRLRARIGLEVHPVLECGIGARVLGGRYFLKTKFRPRPKHPARLYYLLCFHARHNSDSTHHHLSPSIHRLLMSIMFGKLWRRRRLCNEARSQVEAQVPSSIQRSSPQTQGMAESFVLYEGEKIADKLITRVCIGPEVTVIPDDAFLGYTNLTEIQFTEGLKVVGQSAFRNCTALRSVTLPSTVTELGNGTFNGCSGLFELQLNEGLPDIRRATFRGCSALRRVTLPSTVTQLEVCAFSGCSNLAELQLNEGLQVIGVDTFYHCTSLRSVTIPSSVTKLIQRAFSGCSNLVEVQLNEGLQVIGDYAFQNCTSLRSVTIPSSVTKLIQRAFRGCTNLTEIQFTEGLKVVGQRAFQDCESLRRVILSSTVTELGREAFNGCWRLAELKLNDGLRFIRDEAFRKCTALRSVTIPSTVTVLGNGAFNGCSSLVELKLNEGLQFIRDEAFRNCTSLRSVTIPSTVTKLGREAFNGCWRLFEVILLGGERFMNQDFLNHDLVSKEVGLGLLVEEQGLLNPGSLDDFLFYEIDRNRHFTFQSCPLNTVKISIQPERMERLPQECKPLVEERIRDLNRLEVTRDGNILACFPVVRSRGTYNGYDTVPVTVQDKNFDTARSLHRALRWIAFHELVLYEGEKIADTPLIRVCIGPEVTVIPGDAFLGYTNLTEVQFPEGLEVVGKRAFRNCKSLRSVTLPSTVTVLGNGTFNGCSNLFELQLNEGLEIIEREAFRNCTALWRVTLPSTMTELGNGAYYGCSNLAEIQLNEGLQVIGDYVFQECTALRSVTLPSTVNELGNMAFSGCSNLVEVQLNEGLQVIGEVTFHLCTALLSVTLPSTVTELGMLAFSDCKNLDKLQLNEGLRVTRDGVFRNCISLQSVAIPSTANKLGEGAFQGCSNLSEVILLGGERFMNQDFLVRGLFNEEQELLNQGSLDDFLFVHQLIQIGRFAFHNCPLNMVKVSMPKVLSERMERLPRECKRSIEERLHGLDGLEVTQDGNVLACFPVVRSNGAVYVRDTNLETARSVHQFVRWIAFHELKESSILIELAMWKSKIDDLVSELPREDCRVAIPGPAKTAIMEYCGFTGFLRPAIDGA</sequence>
<evidence type="ECO:0000259" key="2">
    <source>
        <dbReference type="Pfam" id="PF13422"/>
    </source>
</evidence>
<keyword evidence="4" id="KW-1185">Reference proteome</keyword>
<accession>K0RVK6</accession>
<feature type="compositionally biased region" description="Basic and acidic residues" evidence="1">
    <location>
        <begin position="177"/>
        <end position="192"/>
    </location>
</feature>
<dbReference type="PANTHER" id="PTHR45661">
    <property type="entry name" value="SURFACE ANTIGEN"/>
    <property type="match status" value="1"/>
</dbReference>
<dbReference type="PANTHER" id="PTHR45661:SF3">
    <property type="entry name" value="IG-LIKE DOMAIN-CONTAINING PROTEIN"/>
    <property type="match status" value="1"/>
</dbReference>